<name>A0A4R2J7K9_9PSEU</name>
<dbReference type="OrthoDB" id="4760165at2"/>
<evidence type="ECO:0000313" key="2">
    <source>
        <dbReference type="Proteomes" id="UP000295680"/>
    </source>
</evidence>
<accession>A0A4R2J7K9</accession>
<dbReference type="InterPro" id="IPR016516">
    <property type="entry name" value="UCP07580"/>
</dbReference>
<sequence length="282" mass="32037">MRDEPENLVLRPRDVRFDWAELPPHWIPGEPFATHVFNVMHLLLPEGERWFVEVFKEALPLITDDRLREEVVGFIGQEAMHASAHQGAQDHLERQGLDPGPYVHQLEWLFRHRLNRPDGGYDWLVARLAVIAAVEHMTAFLGQWVLDSTALDEAGADPTMLDLLRWHGAEEVEHRSVAFDLFMHINGRYGTRVVAMAIAVPFLMWQWTRGVRFLMANDPRVAAKARWRDFFRAGKAGIVPSPKRLARSTVAYFSRKYHPSQEGSTSQAVAYLATSPAALAAG</sequence>
<dbReference type="PIRSF" id="PIRSF007580">
    <property type="entry name" value="UCP07580"/>
    <property type="match status" value="1"/>
</dbReference>
<dbReference type="RefSeq" id="WP_132123587.1">
    <property type="nucleotide sequence ID" value="NZ_SLWS01000010.1"/>
</dbReference>
<keyword evidence="2" id="KW-1185">Reference proteome</keyword>
<dbReference type="PANTHER" id="PTHR39456:SF1">
    <property type="entry name" value="METAL-DEPENDENT HYDROLASE"/>
    <property type="match status" value="1"/>
</dbReference>
<dbReference type="Proteomes" id="UP000295680">
    <property type="component" value="Unassembled WGS sequence"/>
</dbReference>
<proteinExistence type="predicted"/>
<dbReference type="AlphaFoldDB" id="A0A4R2J7K9"/>
<organism evidence="1 2">
    <name type="scientific">Actinocrispum wychmicini</name>
    <dbReference type="NCBI Taxonomy" id="1213861"/>
    <lineage>
        <taxon>Bacteria</taxon>
        <taxon>Bacillati</taxon>
        <taxon>Actinomycetota</taxon>
        <taxon>Actinomycetes</taxon>
        <taxon>Pseudonocardiales</taxon>
        <taxon>Pseudonocardiaceae</taxon>
        <taxon>Actinocrispum</taxon>
    </lineage>
</organism>
<protein>
    <recommendedName>
        <fullName evidence="3">Metal-dependent hydrolase</fullName>
    </recommendedName>
</protein>
<gene>
    <name evidence="1" type="ORF">EV192_110211</name>
</gene>
<evidence type="ECO:0008006" key="3">
    <source>
        <dbReference type="Google" id="ProtNLM"/>
    </source>
</evidence>
<comment type="caution">
    <text evidence="1">The sequence shown here is derived from an EMBL/GenBank/DDBJ whole genome shotgun (WGS) entry which is preliminary data.</text>
</comment>
<reference evidence="1 2" key="1">
    <citation type="submission" date="2019-03" db="EMBL/GenBank/DDBJ databases">
        <title>Genomic Encyclopedia of Type Strains, Phase IV (KMG-IV): sequencing the most valuable type-strain genomes for metagenomic binning, comparative biology and taxonomic classification.</title>
        <authorList>
            <person name="Goeker M."/>
        </authorList>
    </citation>
    <scope>NUCLEOTIDE SEQUENCE [LARGE SCALE GENOMIC DNA]</scope>
    <source>
        <strain evidence="1 2">DSM 45934</strain>
    </source>
</reference>
<dbReference type="EMBL" id="SLWS01000010">
    <property type="protein sequence ID" value="TCO53622.1"/>
    <property type="molecule type" value="Genomic_DNA"/>
</dbReference>
<dbReference type="PANTHER" id="PTHR39456">
    <property type="entry name" value="METAL-DEPENDENT HYDROLASE"/>
    <property type="match status" value="1"/>
</dbReference>
<dbReference type="Pfam" id="PF10118">
    <property type="entry name" value="Metal_hydrol"/>
    <property type="match status" value="1"/>
</dbReference>
<evidence type="ECO:0000313" key="1">
    <source>
        <dbReference type="EMBL" id="TCO53622.1"/>
    </source>
</evidence>